<dbReference type="InterPro" id="IPR050173">
    <property type="entry name" value="ABC_transporter_C-like"/>
</dbReference>
<gene>
    <name evidence="14" type="ORF">ODALV1_LOCUS4528</name>
</gene>
<feature type="compositionally biased region" description="Polar residues" evidence="10">
    <location>
        <begin position="1363"/>
        <end position="1380"/>
    </location>
</feature>
<keyword evidence="6" id="KW-0067">ATP-binding</keyword>
<dbReference type="PROSITE" id="PS50893">
    <property type="entry name" value="ABC_TRANSPORTER_2"/>
    <property type="match status" value="2"/>
</dbReference>
<dbReference type="PROSITE" id="PS00211">
    <property type="entry name" value="ABC_TRANSPORTER_1"/>
    <property type="match status" value="1"/>
</dbReference>
<evidence type="ECO:0000256" key="11">
    <source>
        <dbReference type="SAM" id="Phobius"/>
    </source>
</evidence>
<feature type="domain" description="ABC transporter" evidence="12">
    <location>
        <begin position="1087"/>
        <end position="1314"/>
    </location>
</feature>
<evidence type="ECO:0000313" key="14">
    <source>
        <dbReference type="EMBL" id="CAL8080013.1"/>
    </source>
</evidence>
<keyword evidence="3" id="KW-0813">Transport</keyword>
<organism evidence="14 15">
    <name type="scientific">Orchesella dallaii</name>
    <dbReference type="NCBI Taxonomy" id="48710"/>
    <lineage>
        <taxon>Eukaryota</taxon>
        <taxon>Metazoa</taxon>
        <taxon>Ecdysozoa</taxon>
        <taxon>Arthropoda</taxon>
        <taxon>Hexapoda</taxon>
        <taxon>Collembola</taxon>
        <taxon>Entomobryomorpha</taxon>
        <taxon>Entomobryoidea</taxon>
        <taxon>Orchesellidae</taxon>
        <taxon>Orchesellinae</taxon>
        <taxon>Orchesella</taxon>
    </lineage>
</organism>
<feature type="transmembrane region" description="Helical" evidence="11">
    <location>
        <begin position="132"/>
        <end position="157"/>
    </location>
</feature>
<feature type="transmembrane region" description="Helical" evidence="11">
    <location>
        <begin position="695"/>
        <end position="716"/>
    </location>
</feature>
<feature type="domain" description="ABC transporter" evidence="12">
    <location>
        <begin position="419"/>
        <end position="642"/>
    </location>
</feature>
<dbReference type="Proteomes" id="UP001642540">
    <property type="component" value="Unassembled WGS sequence"/>
</dbReference>
<feature type="domain" description="ABC transmembrane type-1" evidence="13">
    <location>
        <begin position="105"/>
        <end position="359"/>
    </location>
</feature>
<evidence type="ECO:0000256" key="9">
    <source>
        <dbReference type="SAM" id="Coils"/>
    </source>
</evidence>
<keyword evidence="8 11" id="KW-0472">Membrane</keyword>
<dbReference type="PROSITE" id="PS50929">
    <property type="entry name" value="ABC_TM1F"/>
    <property type="match status" value="2"/>
</dbReference>
<keyword evidence="4 11" id="KW-0812">Transmembrane</keyword>
<evidence type="ECO:0000256" key="8">
    <source>
        <dbReference type="ARBA" id="ARBA00023136"/>
    </source>
</evidence>
<evidence type="ECO:0000313" key="15">
    <source>
        <dbReference type="Proteomes" id="UP001642540"/>
    </source>
</evidence>
<evidence type="ECO:0000256" key="10">
    <source>
        <dbReference type="SAM" id="MobiDB-lite"/>
    </source>
</evidence>
<dbReference type="PANTHER" id="PTHR24223:SF456">
    <property type="entry name" value="MULTIDRUG RESISTANCE-ASSOCIATED PROTEIN LETHAL(2)03659"/>
    <property type="match status" value="1"/>
</dbReference>
<feature type="coiled-coil region" evidence="9">
    <location>
        <begin position="651"/>
        <end position="678"/>
    </location>
</feature>
<dbReference type="CDD" id="cd03244">
    <property type="entry name" value="ABCC_MRP_domain2"/>
    <property type="match status" value="1"/>
</dbReference>
<dbReference type="SMART" id="SM00382">
    <property type="entry name" value="AAA"/>
    <property type="match status" value="2"/>
</dbReference>
<accession>A0ABP1PW82</accession>
<evidence type="ECO:0000256" key="7">
    <source>
        <dbReference type="ARBA" id="ARBA00022989"/>
    </source>
</evidence>
<evidence type="ECO:0000259" key="12">
    <source>
        <dbReference type="PROSITE" id="PS50893"/>
    </source>
</evidence>
<feature type="domain" description="ABC transmembrane type-1" evidence="13">
    <location>
        <begin position="790"/>
        <end position="1049"/>
    </location>
</feature>
<reference evidence="14 15" key="1">
    <citation type="submission" date="2024-08" db="EMBL/GenBank/DDBJ databases">
        <authorList>
            <person name="Cucini C."/>
            <person name="Frati F."/>
        </authorList>
    </citation>
    <scope>NUCLEOTIDE SEQUENCE [LARGE SCALE GENOMIC DNA]</scope>
</reference>
<feature type="transmembrane region" description="Helical" evidence="11">
    <location>
        <begin position="204"/>
        <end position="224"/>
    </location>
</feature>
<dbReference type="SUPFAM" id="SSF52540">
    <property type="entry name" value="P-loop containing nucleoside triphosphate hydrolases"/>
    <property type="match status" value="2"/>
</dbReference>
<dbReference type="PANTHER" id="PTHR24223">
    <property type="entry name" value="ATP-BINDING CASSETTE SUB-FAMILY C"/>
    <property type="match status" value="1"/>
</dbReference>
<dbReference type="InterPro" id="IPR003593">
    <property type="entry name" value="AAA+_ATPase"/>
</dbReference>
<dbReference type="SUPFAM" id="SSF90123">
    <property type="entry name" value="ABC transporter transmembrane region"/>
    <property type="match status" value="2"/>
</dbReference>
<dbReference type="InterPro" id="IPR027417">
    <property type="entry name" value="P-loop_NTPase"/>
</dbReference>
<dbReference type="Gene3D" id="3.40.50.300">
    <property type="entry name" value="P-loop containing nucleotide triphosphate hydrolases"/>
    <property type="match status" value="2"/>
</dbReference>
<feature type="transmembrane region" description="Helical" evidence="11">
    <location>
        <begin position="880"/>
        <end position="900"/>
    </location>
</feature>
<feature type="transmembrane region" description="Helical" evidence="11">
    <location>
        <begin position="83"/>
        <end position="101"/>
    </location>
</feature>
<proteinExistence type="inferred from homology"/>
<feature type="transmembrane region" description="Helical" evidence="11">
    <location>
        <begin position="230"/>
        <end position="251"/>
    </location>
</feature>
<evidence type="ECO:0000256" key="6">
    <source>
        <dbReference type="ARBA" id="ARBA00022840"/>
    </source>
</evidence>
<evidence type="ECO:0000256" key="3">
    <source>
        <dbReference type="ARBA" id="ARBA00022448"/>
    </source>
</evidence>
<dbReference type="EMBL" id="CAXLJM020000014">
    <property type="protein sequence ID" value="CAL8080013.1"/>
    <property type="molecule type" value="Genomic_DNA"/>
</dbReference>
<keyword evidence="5" id="KW-0547">Nucleotide-binding</keyword>
<feature type="transmembrane region" description="Helical" evidence="11">
    <location>
        <begin position="316"/>
        <end position="339"/>
    </location>
</feature>
<comment type="similarity">
    <text evidence="2">Belongs to the ABC transporter superfamily. ABCC family. Conjugate transporter (TC 3.A.1.208) subfamily.</text>
</comment>
<comment type="subcellular location">
    <subcellularLocation>
        <location evidence="1">Membrane</location>
        <topology evidence="1">Multi-pass membrane protein</topology>
    </subcellularLocation>
</comment>
<dbReference type="Pfam" id="PF00664">
    <property type="entry name" value="ABC_membrane"/>
    <property type="match status" value="2"/>
</dbReference>
<dbReference type="Gene3D" id="1.20.1560.10">
    <property type="entry name" value="ABC transporter type 1, transmembrane domain"/>
    <property type="match status" value="2"/>
</dbReference>
<evidence type="ECO:0000256" key="4">
    <source>
        <dbReference type="ARBA" id="ARBA00022692"/>
    </source>
</evidence>
<feature type="transmembrane region" description="Helical" evidence="11">
    <location>
        <begin position="994"/>
        <end position="1016"/>
    </location>
</feature>
<feature type="transmembrane region" description="Helical" evidence="11">
    <location>
        <begin position="906"/>
        <end position="926"/>
    </location>
</feature>
<dbReference type="InterPro" id="IPR003439">
    <property type="entry name" value="ABC_transporter-like_ATP-bd"/>
</dbReference>
<protein>
    <recommendedName>
        <fullName evidence="16">Multidrug resistance-associated protein 4</fullName>
    </recommendedName>
</protein>
<dbReference type="Pfam" id="PF00005">
    <property type="entry name" value="ABC_tran"/>
    <property type="match status" value="2"/>
</dbReference>
<comment type="caution">
    <text evidence="14">The sequence shown here is derived from an EMBL/GenBank/DDBJ whole genome shotgun (WGS) entry which is preliminary data.</text>
</comment>
<evidence type="ECO:0000256" key="2">
    <source>
        <dbReference type="ARBA" id="ARBA00009726"/>
    </source>
</evidence>
<dbReference type="InterPro" id="IPR011527">
    <property type="entry name" value="ABC1_TM_dom"/>
</dbReference>
<evidence type="ECO:0008006" key="16">
    <source>
        <dbReference type="Google" id="ProtNLM"/>
    </source>
</evidence>
<feature type="transmembrane region" description="Helical" evidence="11">
    <location>
        <begin position="807"/>
        <end position="835"/>
    </location>
</feature>
<feature type="compositionally biased region" description="Acidic residues" evidence="10">
    <location>
        <begin position="1381"/>
        <end position="1390"/>
    </location>
</feature>
<dbReference type="InterPro" id="IPR036640">
    <property type="entry name" value="ABC1_TM_sf"/>
</dbReference>
<name>A0ABP1PW82_9HEXA</name>
<evidence type="ECO:0000256" key="5">
    <source>
        <dbReference type="ARBA" id="ARBA00022741"/>
    </source>
</evidence>
<dbReference type="InterPro" id="IPR017871">
    <property type="entry name" value="ABC_transporter-like_CS"/>
</dbReference>
<keyword evidence="9" id="KW-0175">Coiled coil</keyword>
<evidence type="ECO:0000259" key="13">
    <source>
        <dbReference type="PROSITE" id="PS50929"/>
    </source>
</evidence>
<sequence length="1398" mass="158349">MDFGGKKDVPNPREKANIVSRLFFLWIFPLFCKGAKQDLNIDDMYNAPKEDSSAQLGTRLGRAWEDLVQSSKKKNEKPKFYQALWKVFGGSYVFFGVGTLFDECIIRVAQPIFLRLLIRSFSDHSVTSSQQLVYAAGVCLTSLFHALLMHPISFGILHLGMKCRISTCSLIYRKTLRLSKAAQEQTPIGQLINLLSNDVNRFDYNVLFLPYLFIGPLQTIIFTYFLWEELGISCLAGTGFVMILMPLQYYIGKLSRIFRFRLASRADQRGKIMNEIIIAMRVIKIYAWELPFSSIIQNVRRMEVKALRKRAYLRSFYFSMFVASSKLVPYMTFFIYVMLGNQLTADKVFFALTVFNVVIHNMVSTLPSAAAGIGELIVATNRIEKFLSLEEQKVSNNVEIRHAQGDLQKVPETRVVPSIHMENVTARWTNNTRNNDLSQVTAGLIGYKLIMVVGPIGSGKTSFLQALLQELPISSGKCLITGRMAFASQEPWIYSGTLQQNILFGRPFDPIKYEEVVSACALESDFLQLSQGDMTILGERGITLSGGQKARISLARALYQQADIYLMDDPLSAVDSRVSRHIFDKCLKRYLAKSLRILVTHQLQYLPQADCILVFNQGQLLAQGNFQELMDRGIDFLNIITSESEESVSFRRASLTKLEETEKEVKKDEETRASHVEKMAAGSVSWRTYWKYFRLGNSYTAMITVFIGFIFSQLLYSATDWWLAYWTNSEEIWSTSVKPSDNLKHFLSDNNTHLLNAWNHSGAQYHPFVQASTHEDAQGKGDGAGSSSSRNIFAKLLDNVSYRGQNFYIVVYTVFVISVALATNLKAAFFFRYCMRISINIHKKMFSSLIRAPIKFFDENPSGRIMNRFSKDLSSMDENLPAAFIDVIEIFLVMIGVIFIVVLSNFYVIVPSVLLILSLWLIRGFYIKTARDVKRLEAITKSPLFTHLTASVQGLTTIRASKRQNILIEQFDSMQDIHSAAWFLFISSNRWFGIWLEMISVLFLASVTFSFLRIAMSQMSGSVGLAISSVLTLTGTFQWGMRQSAETENLMTSVERTIEYTKIEPEAELESKPEHKPPPGWPAKGNVKFCNVSLSYDNNTVLDNLSFEIKGREKIGIVGRTGAGKSSILSALFRLTEPSGDIFIDGVRINDVGLHDLRKNISIIPQDPVLFSGTVRYNLDPFDQFNDDQLWEVLEEVDLKHVVPALDWQVQDGGTNFSIGQRQLVCLARAILRQNKIIVMDEATANVDPQTDYFIQSTIRKKFADCTIIMIAHRLHSVVECDNVLVLENGQLQEYDHPHLLYKNPFSLLSVMSRHTGKGSYEHLKATAYNAYVKKFGPPEPKISQDSYINEPMEDIEAILPVTSDSDINNRNSSYISDTDLNSEDSEDPPVSEHSKLL</sequence>
<keyword evidence="15" id="KW-1185">Reference proteome</keyword>
<evidence type="ECO:0000256" key="1">
    <source>
        <dbReference type="ARBA" id="ARBA00004141"/>
    </source>
</evidence>
<dbReference type="CDD" id="cd03250">
    <property type="entry name" value="ABCC_MRP_domain1"/>
    <property type="match status" value="1"/>
</dbReference>
<keyword evidence="7 11" id="KW-1133">Transmembrane helix</keyword>
<feature type="region of interest" description="Disordered" evidence="10">
    <location>
        <begin position="1361"/>
        <end position="1398"/>
    </location>
</feature>